<evidence type="ECO:0000313" key="2">
    <source>
        <dbReference type="Proteomes" id="UP000434223"/>
    </source>
</evidence>
<evidence type="ECO:0000313" key="1">
    <source>
        <dbReference type="EMBL" id="MUB65978.1"/>
    </source>
</evidence>
<dbReference type="AlphaFoldDB" id="A0AAW9WNK6"/>
<dbReference type="Proteomes" id="UP000434223">
    <property type="component" value="Unassembled WGS sequence"/>
</dbReference>
<accession>A0AAW9WNK6</accession>
<gene>
    <name evidence="1" type="ORF">GNE07_23435</name>
</gene>
<sequence length="288" mass="32941">MIGKREKNVSILDQLSWSVQPPKGLIKGEYYYEENRFEVGFKGDIGHLGVLEVVKDKNNLVMVEFNEKASPSYYLRKYQNADKRLSDYSFFQASKERTAKTKVVLVNGMTHLEHQMVAENRLTGDFDLVSGASNSIKRSMIPLAEKIAQRINQPSGQFYYGISREVEPGITGRLQLVLEQGRIISCRYDEIFADNPDDIKDPELKPFYRQSKYYSFDYISTTGPGFNYLVDLLTASILENQDLTGLIGLPFTEKENFAADWAHYLPLAEALEKELITDGIFYPKKEVQ</sequence>
<proteinExistence type="predicted"/>
<protein>
    <submittedName>
        <fullName evidence="1">FMN-binding protein</fullName>
    </submittedName>
</protein>
<name>A0AAW9WNK6_9FIRM</name>
<comment type="caution">
    <text evidence="1">The sequence shown here is derived from an EMBL/GenBank/DDBJ whole genome shotgun (WGS) entry which is preliminary data.</text>
</comment>
<organism evidence="1 2">
    <name type="scientific">Hungatella hathewayi</name>
    <dbReference type="NCBI Taxonomy" id="154046"/>
    <lineage>
        <taxon>Bacteria</taxon>
        <taxon>Bacillati</taxon>
        <taxon>Bacillota</taxon>
        <taxon>Clostridia</taxon>
        <taxon>Lachnospirales</taxon>
        <taxon>Lachnospiraceae</taxon>
        <taxon>Hungatella</taxon>
    </lineage>
</organism>
<dbReference type="EMBL" id="WNME01000020">
    <property type="protein sequence ID" value="MUB65978.1"/>
    <property type="molecule type" value="Genomic_DNA"/>
</dbReference>
<reference evidence="1 2" key="1">
    <citation type="submission" date="2019-09" db="EMBL/GenBank/DDBJ databases">
        <title>Draft genome sequencing of Hungatella hathewayi 123Y-2.</title>
        <authorList>
            <person name="Lv Q."/>
            <person name="Li S."/>
        </authorList>
    </citation>
    <scope>NUCLEOTIDE SEQUENCE [LARGE SCALE GENOMIC DNA]</scope>
    <source>
        <strain evidence="1 2">123Y-2</strain>
    </source>
</reference>
<dbReference type="RefSeq" id="WP_155560932.1">
    <property type="nucleotide sequence ID" value="NZ_JBDMEG010000018.1"/>
</dbReference>